<sequence>MPEKQPDDTAERRPYIALLVHRVVVEGGYAPARYTEDTVLIHERSIEGARRRAEATGKADEAAYLNEFGETVTWTFMGVADVREALYDDLESDTSLYSRSFDDLS</sequence>
<protein>
    <recommendedName>
        <fullName evidence="3">DUF4288 domain-containing protein</fullName>
    </recommendedName>
</protein>
<comment type="caution">
    <text evidence="1">The sequence shown here is derived from an EMBL/GenBank/DDBJ whole genome shotgun (WGS) entry which is preliminary data.</text>
</comment>
<evidence type="ECO:0000313" key="2">
    <source>
        <dbReference type="Proteomes" id="UP001499930"/>
    </source>
</evidence>
<keyword evidence="2" id="KW-1185">Reference proteome</keyword>
<dbReference type="Pfam" id="PF14119">
    <property type="entry name" value="DUF4288"/>
    <property type="match status" value="1"/>
</dbReference>
<dbReference type="RefSeq" id="WP_344904237.1">
    <property type="nucleotide sequence ID" value="NZ_BAAAWD010000019.1"/>
</dbReference>
<proteinExistence type="predicted"/>
<name>A0ABP6L9A8_9ACTN</name>
<accession>A0ABP6L9A8</accession>
<reference evidence="2" key="1">
    <citation type="journal article" date="2019" name="Int. J. Syst. Evol. Microbiol.">
        <title>The Global Catalogue of Microorganisms (GCM) 10K type strain sequencing project: providing services to taxonomists for standard genome sequencing and annotation.</title>
        <authorList>
            <consortium name="The Broad Institute Genomics Platform"/>
            <consortium name="The Broad Institute Genome Sequencing Center for Infectious Disease"/>
            <person name="Wu L."/>
            <person name="Ma J."/>
        </authorList>
    </citation>
    <scope>NUCLEOTIDE SEQUENCE [LARGE SCALE GENOMIC DNA]</scope>
    <source>
        <strain evidence="2">JCM 3106</strain>
    </source>
</reference>
<evidence type="ECO:0008006" key="3">
    <source>
        <dbReference type="Google" id="ProtNLM"/>
    </source>
</evidence>
<dbReference type="Proteomes" id="UP001499930">
    <property type="component" value="Unassembled WGS sequence"/>
</dbReference>
<evidence type="ECO:0000313" key="1">
    <source>
        <dbReference type="EMBL" id="GAA3032937.1"/>
    </source>
</evidence>
<organism evidence="1 2">
    <name type="scientific">Streptosporangium longisporum</name>
    <dbReference type="NCBI Taxonomy" id="46187"/>
    <lineage>
        <taxon>Bacteria</taxon>
        <taxon>Bacillati</taxon>
        <taxon>Actinomycetota</taxon>
        <taxon>Actinomycetes</taxon>
        <taxon>Streptosporangiales</taxon>
        <taxon>Streptosporangiaceae</taxon>
        <taxon>Streptosporangium</taxon>
    </lineage>
</organism>
<dbReference type="InterPro" id="IPR025630">
    <property type="entry name" value="DUF4288"/>
</dbReference>
<dbReference type="EMBL" id="BAAAWD010000019">
    <property type="protein sequence ID" value="GAA3032937.1"/>
    <property type="molecule type" value="Genomic_DNA"/>
</dbReference>
<gene>
    <name evidence="1" type="ORF">GCM10017559_70320</name>
</gene>